<dbReference type="Pfam" id="PF22698">
    <property type="entry name" value="Semialdhyde_dhC_1"/>
    <property type="match status" value="1"/>
</dbReference>
<dbReference type="SMART" id="SM00859">
    <property type="entry name" value="Semialdhyde_dh"/>
    <property type="match status" value="1"/>
</dbReference>
<dbReference type="AlphaFoldDB" id="A0A3E1K7C9"/>
<comment type="similarity">
    <text evidence="5">Belongs to the NAGSA dehydrogenase family. Type 1 subfamily.</text>
</comment>
<dbReference type="InterPro" id="IPR058924">
    <property type="entry name" value="AGPR_dimerisation_dom"/>
</dbReference>
<dbReference type="Gene3D" id="3.40.50.720">
    <property type="entry name" value="NAD(P)-binding Rossmann-like Domain"/>
    <property type="match status" value="1"/>
</dbReference>
<dbReference type="EC" id="1.2.1.38" evidence="5"/>
<comment type="catalytic activity">
    <reaction evidence="5">
        <text>N-acetyl-L-glutamate 5-semialdehyde + phosphate + NADP(+) = N-acetyl-L-glutamyl 5-phosphate + NADPH + H(+)</text>
        <dbReference type="Rhea" id="RHEA:21588"/>
        <dbReference type="ChEBI" id="CHEBI:15378"/>
        <dbReference type="ChEBI" id="CHEBI:29123"/>
        <dbReference type="ChEBI" id="CHEBI:43474"/>
        <dbReference type="ChEBI" id="CHEBI:57783"/>
        <dbReference type="ChEBI" id="CHEBI:57936"/>
        <dbReference type="ChEBI" id="CHEBI:58349"/>
        <dbReference type="EC" id="1.2.1.38"/>
    </reaction>
</comment>
<dbReference type="Pfam" id="PF01118">
    <property type="entry name" value="Semialdhyde_dh"/>
    <property type="match status" value="1"/>
</dbReference>
<dbReference type="CDD" id="cd23936">
    <property type="entry name" value="AGPR_C_ARG5_6_like"/>
    <property type="match status" value="1"/>
</dbReference>
<dbReference type="GO" id="GO:0005737">
    <property type="term" value="C:cytoplasm"/>
    <property type="evidence" value="ECO:0007669"/>
    <property type="project" value="UniProtKB-SubCell"/>
</dbReference>
<evidence type="ECO:0000256" key="6">
    <source>
        <dbReference type="PROSITE-ProRule" id="PRU10010"/>
    </source>
</evidence>
<keyword evidence="5" id="KW-0963">Cytoplasm</keyword>
<dbReference type="NCBIfam" id="TIGR01850">
    <property type="entry name" value="argC"/>
    <property type="match status" value="1"/>
</dbReference>
<keyword evidence="4 5" id="KW-0560">Oxidoreductase</keyword>
<keyword evidence="1 5" id="KW-0055">Arginine biosynthesis</keyword>
<dbReference type="PROSITE" id="PS01224">
    <property type="entry name" value="ARGC"/>
    <property type="match status" value="1"/>
</dbReference>
<dbReference type="InterPro" id="IPR023013">
    <property type="entry name" value="AGPR_AS"/>
</dbReference>
<dbReference type="InterPro" id="IPR036291">
    <property type="entry name" value="NAD(P)-bd_dom_sf"/>
</dbReference>
<accession>A0A3E1K7C9</accession>
<feature type="active site" evidence="5 6">
    <location>
        <position position="133"/>
    </location>
</feature>
<feature type="domain" description="Semialdehyde dehydrogenase NAD-binding" evidence="7">
    <location>
        <begin position="3"/>
        <end position="125"/>
    </location>
</feature>
<dbReference type="InterPro" id="IPR000534">
    <property type="entry name" value="Semialdehyde_DH_NAD-bd"/>
</dbReference>
<dbReference type="Gene3D" id="3.30.360.10">
    <property type="entry name" value="Dihydrodipicolinate Reductase, domain 2"/>
    <property type="match status" value="1"/>
</dbReference>
<keyword evidence="2 5" id="KW-0028">Amino-acid biosynthesis</keyword>
<reference evidence="8 9" key="1">
    <citation type="submission" date="2018-08" db="EMBL/GenBank/DDBJ databases">
        <title>Wenzhouxiangella salilacus sp. nov., a novel bacterium isolated from a saline lake in Xinjiang Province, China.</title>
        <authorList>
            <person name="Han S."/>
        </authorList>
    </citation>
    <scope>NUCLEOTIDE SEQUENCE [LARGE SCALE GENOMIC DNA]</scope>
    <source>
        <strain evidence="8 9">XDB06</strain>
    </source>
</reference>
<dbReference type="Proteomes" id="UP000260351">
    <property type="component" value="Unassembled WGS sequence"/>
</dbReference>
<proteinExistence type="inferred from homology"/>
<comment type="function">
    <text evidence="5">Catalyzes the NADPH-dependent reduction of N-acetyl-5-glutamyl phosphate to yield N-acetyl-L-glutamate 5-semialdehyde.</text>
</comment>
<name>A0A3E1K7C9_9GAMM</name>
<evidence type="ECO:0000313" key="8">
    <source>
        <dbReference type="EMBL" id="RFF29891.1"/>
    </source>
</evidence>
<dbReference type="GO" id="GO:0051287">
    <property type="term" value="F:NAD binding"/>
    <property type="evidence" value="ECO:0007669"/>
    <property type="project" value="InterPro"/>
</dbReference>
<comment type="subcellular location">
    <subcellularLocation>
        <location evidence="5">Cytoplasm</location>
    </subcellularLocation>
</comment>
<evidence type="ECO:0000256" key="5">
    <source>
        <dbReference type="HAMAP-Rule" id="MF_00150"/>
    </source>
</evidence>
<dbReference type="RefSeq" id="WP_116651125.1">
    <property type="nucleotide sequence ID" value="NZ_QUZK01000041.1"/>
</dbReference>
<dbReference type="PANTHER" id="PTHR32338">
    <property type="entry name" value="N-ACETYL-GAMMA-GLUTAMYL-PHOSPHATE REDUCTASE, CHLOROPLASTIC-RELATED-RELATED"/>
    <property type="match status" value="1"/>
</dbReference>
<gene>
    <name evidence="5" type="primary">argC</name>
    <name evidence="8" type="ORF">DZC52_10630</name>
</gene>
<dbReference type="GO" id="GO:0070401">
    <property type="term" value="F:NADP+ binding"/>
    <property type="evidence" value="ECO:0007669"/>
    <property type="project" value="InterPro"/>
</dbReference>
<comment type="pathway">
    <text evidence="5">Amino-acid biosynthesis; L-arginine biosynthesis; N(2)-acetyl-L-ornithine from L-glutamate: step 3/4.</text>
</comment>
<sequence>MHRLALIGGRGYTGSELLRLIARHPQIALALATSESQAGQSIAESVPEWPDPDETFAALAPEDVGGVDADIWVLALPNGKSRPWVDAIPEAHPDAVMLDLGADWRFDAHWTYGLTELNREALGPAKRIANPGCYATGGMFGLWPIRRALAAPPVLFGVSGYSGAGRTPSPRNDPERLADNLIPYALTGHVHEQEISAHLRRPVRFHPHVAPFFRGISMTVSVALTEPLSSAELLAMYWQQYEGEPLIRLSEEIPEIRDVAGTPQLAIGGFTVDERDAMRASFVVVLDNLLKGAASQALQNINLALGLDELTAVIDDSQ</sequence>
<evidence type="ECO:0000313" key="9">
    <source>
        <dbReference type="Proteomes" id="UP000260351"/>
    </source>
</evidence>
<dbReference type="OrthoDB" id="9801289at2"/>
<dbReference type="SUPFAM" id="SSF55347">
    <property type="entry name" value="Glyceraldehyde-3-phosphate dehydrogenase-like, C-terminal domain"/>
    <property type="match status" value="1"/>
</dbReference>
<protein>
    <recommendedName>
        <fullName evidence="5">N-acetyl-gamma-glutamyl-phosphate reductase</fullName>
        <shortName evidence="5">AGPR</shortName>
        <ecNumber evidence="5">1.2.1.38</ecNumber>
    </recommendedName>
    <alternativeName>
        <fullName evidence="5">N-acetyl-glutamate semialdehyde dehydrogenase</fullName>
        <shortName evidence="5">NAGSA dehydrogenase</shortName>
    </alternativeName>
</protein>
<evidence type="ECO:0000256" key="3">
    <source>
        <dbReference type="ARBA" id="ARBA00022857"/>
    </source>
</evidence>
<dbReference type="GO" id="GO:0003942">
    <property type="term" value="F:N-acetyl-gamma-glutamyl-phosphate reductase activity"/>
    <property type="evidence" value="ECO:0007669"/>
    <property type="project" value="UniProtKB-UniRule"/>
</dbReference>
<organism evidence="8 9">
    <name type="scientific">Wenzhouxiangella sediminis</name>
    <dbReference type="NCBI Taxonomy" id="1792836"/>
    <lineage>
        <taxon>Bacteria</taxon>
        <taxon>Pseudomonadati</taxon>
        <taxon>Pseudomonadota</taxon>
        <taxon>Gammaproteobacteria</taxon>
        <taxon>Chromatiales</taxon>
        <taxon>Wenzhouxiangellaceae</taxon>
        <taxon>Wenzhouxiangella</taxon>
    </lineage>
</organism>
<dbReference type="CDD" id="cd24149">
    <property type="entry name" value="AGPR_N_ARG5_6_like"/>
    <property type="match status" value="1"/>
</dbReference>
<comment type="caution">
    <text evidence="8">The sequence shown here is derived from an EMBL/GenBank/DDBJ whole genome shotgun (WGS) entry which is preliminary data.</text>
</comment>
<dbReference type="EMBL" id="QUZK01000041">
    <property type="protein sequence ID" value="RFF29891.1"/>
    <property type="molecule type" value="Genomic_DNA"/>
</dbReference>
<dbReference type="InterPro" id="IPR000706">
    <property type="entry name" value="AGPR_type-1"/>
</dbReference>
<evidence type="ECO:0000256" key="2">
    <source>
        <dbReference type="ARBA" id="ARBA00022605"/>
    </source>
</evidence>
<keyword evidence="9" id="KW-1185">Reference proteome</keyword>
<keyword evidence="3 5" id="KW-0521">NADP</keyword>
<dbReference type="UniPathway" id="UPA00068">
    <property type="reaction ID" value="UER00108"/>
</dbReference>
<dbReference type="GO" id="GO:0006526">
    <property type="term" value="P:L-arginine biosynthetic process"/>
    <property type="evidence" value="ECO:0007669"/>
    <property type="project" value="UniProtKB-UniRule"/>
</dbReference>
<dbReference type="HAMAP" id="MF_00150">
    <property type="entry name" value="ArgC_type1"/>
    <property type="match status" value="1"/>
</dbReference>
<evidence type="ECO:0000259" key="7">
    <source>
        <dbReference type="SMART" id="SM00859"/>
    </source>
</evidence>
<evidence type="ECO:0000256" key="1">
    <source>
        <dbReference type="ARBA" id="ARBA00022571"/>
    </source>
</evidence>
<dbReference type="SUPFAM" id="SSF51735">
    <property type="entry name" value="NAD(P)-binding Rossmann-fold domains"/>
    <property type="match status" value="1"/>
</dbReference>
<dbReference type="InterPro" id="IPR050085">
    <property type="entry name" value="AGPR"/>
</dbReference>
<evidence type="ECO:0000256" key="4">
    <source>
        <dbReference type="ARBA" id="ARBA00023002"/>
    </source>
</evidence>
<dbReference type="PANTHER" id="PTHR32338:SF10">
    <property type="entry name" value="N-ACETYL-GAMMA-GLUTAMYL-PHOSPHATE REDUCTASE, CHLOROPLASTIC-RELATED"/>
    <property type="match status" value="1"/>
</dbReference>